<proteinExistence type="predicted"/>
<organism evidence="1">
    <name type="scientific">Anguilla anguilla</name>
    <name type="common">European freshwater eel</name>
    <name type="synonym">Muraena anguilla</name>
    <dbReference type="NCBI Taxonomy" id="7936"/>
    <lineage>
        <taxon>Eukaryota</taxon>
        <taxon>Metazoa</taxon>
        <taxon>Chordata</taxon>
        <taxon>Craniata</taxon>
        <taxon>Vertebrata</taxon>
        <taxon>Euteleostomi</taxon>
        <taxon>Actinopterygii</taxon>
        <taxon>Neopterygii</taxon>
        <taxon>Teleostei</taxon>
        <taxon>Anguilliformes</taxon>
        <taxon>Anguillidae</taxon>
        <taxon>Anguilla</taxon>
    </lineage>
</organism>
<reference evidence="1" key="1">
    <citation type="submission" date="2014-11" db="EMBL/GenBank/DDBJ databases">
        <authorList>
            <person name="Amaro Gonzalez C."/>
        </authorList>
    </citation>
    <scope>NUCLEOTIDE SEQUENCE</scope>
</reference>
<accession>A0A0E9PWR1</accession>
<name>A0A0E9PWR1_ANGAN</name>
<dbReference type="AlphaFoldDB" id="A0A0E9PWR1"/>
<sequence length="41" mass="4632">MPNYAYDTSSLSAMILQGITETQSCEHACMATQCYNAIWHF</sequence>
<evidence type="ECO:0000313" key="1">
    <source>
        <dbReference type="EMBL" id="JAH09061.1"/>
    </source>
</evidence>
<protein>
    <submittedName>
        <fullName evidence="1">Uncharacterized protein</fullName>
    </submittedName>
</protein>
<dbReference type="EMBL" id="GBXM01099516">
    <property type="protein sequence ID" value="JAH09061.1"/>
    <property type="molecule type" value="Transcribed_RNA"/>
</dbReference>
<reference evidence="1" key="2">
    <citation type="journal article" date="2015" name="Fish Shellfish Immunol.">
        <title>Early steps in the European eel (Anguilla anguilla)-Vibrio vulnificus interaction in the gills: Role of the RtxA13 toxin.</title>
        <authorList>
            <person name="Callol A."/>
            <person name="Pajuelo D."/>
            <person name="Ebbesson L."/>
            <person name="Teles M."/>
            <person name="MacKenzie S."/>
            <person name="Amaro C."/>
        </authorList>
    </citation>
    <scope>NUCLEOTIDE SEQUENCE</scope>
</reference>